<reference evidence="2 3" key="1">
    <citation type="submission" date="2019-02" db="EMBL/GenBank/DDBJ databases">
        <title>Deep-cultivation of Planctomycetes and their phenomic and genomic characterization uncovers novel biology.</title>
        <authorList>
            <person name="Wiegand S."/>
            <person name="Jogler M."/>
            <person name="Boedeker C."/>
            <person name="Pinto D."/>
            <person name="Vollmers J."/>
            <person name="Rivas-Marin E."/>
            <person name="Kohn T."/>
            <person name="Peeters S.H."/>
            <person name="Heuer A."/>
            <person name="Rast P."/>
            <person name="Oberbeckmann S."/>
            <person name="Bunk B."/>
            <person name="Jeske O."/>
            <person name="Meyerdierks A."/>
            <person name="Storesund J.E."/>
            <person name="Kallscheuer N."/>
            <person name="Luecker S."/>
            <person name="Lage O.M."/>
            <person name="Pohl T."/>
            <person name="Merkel B.J."/>
            <person name="Hornburger P."/>
            <person name="Mueller R.-W."/>
            <person name="Bruemmer F."/>
            <person name="Labrenz M."/>
            <person name="Spormann A.M."/>
            <person name="Op den Camp H."/>
            <person name="Overmann J."/>
            <person name="Amann R."/>
            <person name="Jetten M.S.M."/>
            <person name="Mascher T."/>
            <person name="Medema M.H."/>
            <person name="Devos D.P."/>
            <person name="Kaster A.-K."/>
            <person name="Ovreas L."/>
            <person name="Rohde M."/>
            <person name="Galperin M.Y."/>
            <person name="Jogler C."/>
        </authorList>
    </citation>
    <scope>NUCLEOTIDE SEQUENCE [LARGE SCALE GENOMIC DNA]</scope>
    <source>
        <strain evidence="2 3">CA12</strain>
    </source>
</reference>
<dbReference type="AlphaFoldDB" id="A0A517P3L8"/>
<feature type="region of interest" description="Disordered" evidence="1">
    <location>
        <begin position="116"/>
        <end position="138"/>
    </location>
</feature>
<name>A0A517P3L8_9PLAN</name>
<proteinExistence type="predicted"/>
<dbReference type="Proteomes" id="UP000318741">
    <property type="component" value="Chromosome"/>
</dbReference>
<organism evidence="2 3">
    <name type="scientific">Alienimonas californiensis</name>
    <dbReference type="NCBI Taxonomy" id="2527989"/>
    <lineage>
        <taxon>Bacteria</taxon>
        <taxon>Pseudomonadati</taxon>
        <taxon>Planctomycetota</taxon>
        <taxon>Planctomycetia</taxon>
        <taxon>Planctomycetales</taxon>
        <taxon>Planctomycetaceae</taxon>
        <taxon>Alienimonas</taxon>
    </lineage>
</organism>
<accession>A0A517P3L8</accession>
<dbReference type="RefSeq" id="WP_145356584.1">
    <property type="nucleotide sequence ID" value="NZ_CP036265.1"/>
</dbReference>
<keyword evidence="3" id="KW-1185">Reference proteome</keyword>
<evidence type="ECO:0000256" key="1">
    <source>
        <dbReference type="SAM" id="MobiDB-lite"/>
    </source>
</evidence>
<gene>
    <name evidence="2" type="ORF">CA12_00320</name>
</gene>
<protein>
    <submittedName>
        <fullName evidence="2">Uncharacterized protein</fullName>
    </submittedName>
</protein>
<sequence length="179" mass="19463">MIWRPAPPLRFLKPATACRRCGAELSGERTFTLCEVCDHPGLVFVDPGSAEEGSPDDGGPADPQVVANRLAGRRFAHYAAVLAAAEVAGWALYRSERSARSLSLYLEHWRPDAGGDPTAYRKTRVSDHDRRPKRGGVGFAEDWADLSGEFLFDPALSGPEAAEALEEVNRKAAALFAWP</sequence>
<evidence type="ECO:0000313" key="3">
    <source>
        <dbReference type="Proteomes" id="UP000318741"/>
    </source>
</evidence>
<dbReference type="KEGG" id="acaf:CA12_00320"/>
<evidence type="ECO:0000313" key="2">
    <source>
        <dbReference type="EMBL" id="QDT13964.1"/>
    </source>
</evidence>
<dbReference type="EMBL" id="CP036265">
    <property type="protein sequence ID" value="QDT13964.1"/>
    <property type="molecule type" value="Genomic_DNA"/>
</dbReference>